<dbReference type="PANTHER" id="PTHR45528:SF1">
    <property type="entry name" value="SENSOR HISTIDINE KINASE CPXA"/>
    <property type="match status" value="1"/>
</dbReference>
<dbReference type="CDD" id="cd06225">
    <property type="entry name" value="HAMP"/>
    <property type="match status" value="1"/>
</dbReference>
<dbReference type="Gene3D" id="2.60.40.1190">
    <property type="match status" value="1"/>
</dbReference>
<dbReference type="Proteomes" id="UP000256478">
    <property type="component" value="Unassembled WGS sequence"/>
</dbReference>
<dbReference type="OrthoDB" id="6735159at2"/>
<keyword evidence="12" id="KW-0902">Two-component regulatory system</keyword>
<evidence type="ECO:0000256" key="6">
    <source>
        <dbReference type="ARBA" id="ARBA00022679"/>
    </source>
</evidence>
<name>A0A3E0TQI5_9GAMM</name>
<dbReference type="CDD" id="cd09622">
    <property type="entry name" value="CBM9_like_HisKa"/>
    <property type="match status" value="1"/>
</dbReference>
<keyword evidence="9 17" id="KW-0418">Kinase</keyword>
<dbReference type="RefSeq" id="WP_116007905.1">
    <property type="nucleotide sequence ID" value="NZ_QUOU01000001.1"/>
</dbReference>
<dbReference type="PANTHER" id="PTHR45528">
    <property type="entry name" value="SENSOR HISTIDINE KINASE CPXA"/>
    <property type="match status" value="1"/>
</dbReference>
<dbReference type="NCBIfam" id="TIGR03785">
    <property type="entry name" value="marine_sort_HK"/>
    <property type="match status" value="1"/>
</dbReference>
<keyword evidence="7 14" id="KW-0812">Transmembrane</keyword>
<dbReference type="InterPro" id="IPR036097">
    <property type="entry name" value="HisK_dim/P_sf"/>
</dbReference>
<evidence type="ECO:0000256" key="3">
    <source>
        <dbReference type="ARBA" id="ARBA00012438"/>
    </source>
</evidence>
<gene>
    <name evidence="17" type="primary">pdsS</name>
    <name evidence="17" type="ORF">DXX93_09580</name>
</gene>
<comment type="catalytic activity">
    <reaction evidence="1">
        <text>ATP + protein L-histidine = ADP + protein N-phospho-L-histidine.</text>
        <dbReference type="EC" id="2.7.13.3"/>
    </reaction>
</comment>
<keyword evidence="4" id="KW-1003">Cell membrane</keyword>
<evidence type="ECO:0000256" key="14">
    <source>
        <dbReference type="SAM" id="Phobius"/>
    </source>
</evidence>
<dbReference type="InterPro" id="IPR050398">
    <property type="entry name" value="HssS/ArlS-like"/>
</dbReference>
<evidence type="ECO:0000256" key="4">
    <source>
        <dbReference type="ARBA" id="ARBA00022475"/>
    </source>
</evidence>
<dbReference type="Gene3D" id="1.10.287.130">
    <property type="match status" value="1"/>
</dbReference>
<dbReference type="SUPFAM" id="SSF49344">
    <property type="entry name" value="CBD9-like"/>
    <property type="match status" value="1"/>
</dbReference>
<organism evidence="17 18">
    <name type="scientific">Thalassotalea euphylliae</name>
    <dbReference type="NCBI Taxonomy" id="1655234"/>
    <lineage>
        <taxon>Bacteria</taxon>
        <taxon>Pseudomonadati</taxon>
        <taxon>Pseudomonadota</taxon>
        <taxon>Gammaproteobacteria</taxon>
        <taxon>Alteromonadales</taxon>
        <taxon>Colwelliaceae</taxon>
        <taxon>Thalassotalea</taxon>
    </lineage>
</organism>
<feature type="transmembrane region" description="Helical" evidence="14">
    <location>
        <begin position="25"/>
        <end position="44"/>
    </location>
</feature>
<accession>A0A3E0TQI5</accession>
<dbReference type="InterPro" id="IPR003661">
    <property type="entry name" value="HisK_dim/P_dom"/>
</dbReference>
<dbReference type="SMART" id="SM00388">
    <property type="entry name" value="HisKA"/>
    <property type="match status" value="1"/>
</dbReference>
<dbReference type="GO" id="GO:0005886">
    <property type="term" value="C:plasma membrane"/>
    <property type="evidence" value="ECO:0007669"/>
    <property type="project" value="UniProtKB-SubCell"/>
</dbReference>
<keyword evidence="6" id="KW-0808">Transferase</keyword>
<evidence type="ECO:0000259" key="15">
    <source>
        <dbReference type="PROSITE" id="PS50109"/>
    </source>
</evidence>
<evidence type="ECO:0000256" key="7">
    <source>
        <dbReference type="ARBA" id="ARBA00022692"/>
    </source>
</evidence>
<protein>
    <recommendedName>
        <fullName evidence="3">histidine kinase</fullName>
        <ecNumber evidence="3">2.7.13.3</ecNumber>
    </recommendedName>
</protein>
<comment type="subcellular location">
    <subcellularLocation>
        <location evidence="2">Cell membrane</location>
        <topology evidence="2">Multi-pass membrane protein</topology>
    </subcellularLocation>
</comment>
<dbReference type="EC" id="2.7.13.3" evidence="3"/>
<dbReference type="CDD" id="cd00082">
    <property type="entry name" value="HisKA"/>
    <property type="match status" value="1"/>
</dbReference>
<evidence type="ECO:0000256" key="2">
    <source>
        <dbReference type="ARBA" id="ARBA00004651"/>
    </source>
</evidence>
<evidence type="ECO:0000256" key="9">
    <source>
        <dbReference type="ARBA" id="ARBA00022777"/>
    </source>
</evidence>
<evidence type="ECO:0000313" key="17">
    <source>
        <dbReference type="EMBL" id="REL26799.1"/>
    </source>
</evidence>
<evidence type="ECO:0000256" key="12">
    <source>
        <dbReference type="ARBA" id="ARBA00023012"/>
    </source>
</evidence>
<dbReference type="PROSITE" id="PS50885">
    <property type="entry name" value="HAMP"/>
    <property type="match status" value="1"/>
</dbReference>
<evidence type="ECO:0000256" key="8">
    <source>
        <dbReference type="ARBA" id="ARBA00022741"/>
    </source>
</evidence>
<dbReference type="PROSITE" id="PS50109">
    <property type="entry name" value="HIS_KIN"/>
    <property type="match status" value="1"/>
</dbReference>
<comment type="caution">
    <text evidence="17">The sequence shown here is derived from an EMBL/GenBank/DDBJ whole genome shotgun (WGS) entry which is preliminary data.</text>
</comment>
<dbReference type="SUPFAM" id="SSF55874">
    <property type="entry name" value="ATPase domain of HSP90 chaperone/DNA topoisomerase II/histidine kinase"/>
    <property type="match status" value="1"/>
</dbReference>
<keyword evidence="5" id="KW-0597">Phosphoprotein</keyword>
<evidence type="ECO:0000256" key="11">
    <source>
        <dbReference type="ARBA" id="ARBA00022989"/>
    </source>
</evidence>
<reference evidence="17 18" key="1">
    <citation type="submission" date="2018-08" db="EMBL/GenBank/DDBJ databases">
        <title>Thalassotalea euphylliae genome.</title>
        <authorList>
            <person name="Summers S."/>
            <person name="Rice S.A."/>
            <person name="Freckelton M.L."/>
            <person name="Nedved B.T."/>
            <person name="Hadfield M.G."/>
        </authorList>
    </citation>
    <scope>NUCLEOTIDE SEQUENCE [LARGE SCALE GENOMIC DNA]</scope>
    <source>
        <strain evidence="17 18">H1</strain>
    </source>
</reference>
<evidence type="ECO:0000313" key="18">
    <source>
        <dbReference type="Proteomes" id="UP000256478"/>
    </source>
</evidence>
<dbReference type="InterPro" id="IPR022510">
    <property type="entry name" value="Sortase_His-kinase"/>
</dbReference>
<dbReference type="EMBL" id="QUOU01000001">
    <property type="protein sequence ID" value="REL26799.1"/>
    <property type="molecule type" value="Genomic_DNA"/>
</dbReference>
<keyword evidence="13 14" id="KW-0472">Membrane</keyword>
<dbReference type="GO" id="GO:0005524">
    <property type="term" value="F:ATP binding"/>
    <property type="evidence" value="ECO:0007669"/>
    <property type="project" value="UniProtKB-KW"/>
</dbReference>
<keyword evidence="8" id="KW-0547">Nucleotide-binding</keyword>
<sequence>MTLPSRADTISANKGFIRIGLRTKLVILSSFLFTIPWFGYQYVWEMEKYLRYGQEQTIVGTARALATTLHDRPNLFDNQASFLASVEKGKDLYGFQIRQPIQLDGRYNDWPDFEGKAHFYQDSNIIWQEPNQAVSLRFNAAVGKYDKYLYLFFNVVDDKLVFRGNNARSIYLNDHLTLSLTAPDGEHQQYIVSNKNQGWIESFQLDNQTGRPQPINYIQGVWQSNNTGYNVELRLPLDYVGNKIGFSFADVDTPSTKATSLVGSANTSDPEQLGTILVPSPEIERIVKGMSYTQSSIWVIDKHQRVLASAGDINSASGVWRSTTSTDASEGIWPTWWHWLQTHVLHPLYYQVLTKPTQDFYDQLYDESHLAGEHIEQALSGEVHSQWRLSTDKQAVILSAAYPIYIDEQVQGAVIVEETTNGIKTLRNKALEQLFTSILAILLVGTISFFFFASRISNRIRQLRNHAEVAIDEHGRVKEDLPALKGNDEIGDLSRSFSTAVSRLTQYNQYLENLSSRLSHELRTPIAVVRTSIENLSMYPIPENAKAYIERAESGVHRLNHIITSMTEATRVEQLLQRTEKQTFNAYEVIASCISGFKQIHPETRFNFQAPNQKANVLGSPEHLAQMLEKIVTNAVEFSSDSQVGIMLITVKKNLILTVKNNGELLPDTMENRLFNSMVSLREESNSLIKNNQQTPATSQPSSNSQPHLGLGLFIARLICEYHQGQISAQNCFDPNGVQINIEIPLTE</sequence>
<feature type="domain" description="HAMP" evidence="16">
    <location>
        <begin position="454"/>
        <end position="509"/>
    </location>
</feature>
<dbReference type="SMART" id="SM00387">
    <property type="entry name" value="HATPase_c"/>
    <property type="match status" value="1"/>
</dbReference>
<keyword evidence="11 14" id="KW-1133">Transmembrane helix</keyword>
<dbReference type="Gene3D" id="3.30.565.10">
    <property type="entry name" value="Histidine kinase-like ATPase, C-terminal domain"/>
    <property type="match status" value="1"/>
</dbReference>
<dbReference type="Gene3D" id="6.10.340.10">
    <property type="match status" value="1"/>
</dbReference>
<dbReference type="InterPro" id="IPR003594">
    <property type="entry name" value="HATPase_dom"/>
</dbReference>
<dbReference type="InterPro" id="IPR036890">
    <property type="entry name" value="HATPase_C_sf"/>
</dbReference>
<feature type="transmembrane region" description="Helical" evidence="14">
    <location>
        <begin position="434"/>
        <end position="454"/>
    </location>
</feature>
<dbReference type="GO" id="GO:0000155">
    <property type="term" value="F:phosphorelay sensor kinase activity"/>
    <property type="evidence" value="ECO:0007669"/>
    <property type="project" value="InterPro"/>
</dbReference>
<dbReference type="SUPFAM" id="SSF47384">
    <property type="entry name" value="Homodimeric domain of signal transducing histidine kinase"/>
    <property type="match status" value="1"/>
</dbReference>
<evidence type="ECO:0000256" key="13">
    <source>
        <dbReference type="ARBA" id="ARBA00023136"/>
    </source>
</evidence>
<dbReference type="InterPro" id="IPR003660">
    <property type="entry name" value="HAMP_dom"/>
</dbReference>
<dbReference type="InterPro" id="IPR005467">
    <property type="entry name" value="His_kinase_dom"/>
</dbReference>
<feature type="domain" description="Histidine kinase" evidence="15">
    <location>
        <begin position="517"/>
        <end position="748"/>
    </location>
</feature>
<dbReference type="Pfam" id="PF02518">
    <property type="entry name" value="HATPase_c"/>
    <property type="match status" value="1"/>
</dbReference>
<dbReference type="AlphaFoldDB" id="A0A3E0TQI5"/>
<evidence type="ECO:0000256" key="10">
    <source>
        <dbReference type="ARBA" id="ARBA00022840"/>
    </source>
</evidence>
<keyword evidence="10" id="KW-0067">ATP-binding</keyword>
<evidence type="ECO:0000256" key="1">
    <source>
        <dbReference type="ARBA" id="ARBA00000085"/>
    </source>
</evidence>
<dbReference type="Pfam" id="PF00512">
    <property type="entry name" value="HisKA"/>
    <property type="match status" value="1"/>
</dbReference>
<evidence type="ECO:0000256" key="5">
    <source>
        <dbReference type="ARBA" id="ARBA00022553"/>
    </source>
</evidence>
<proteinExistence type="predicted"/>
<evidence type="ECO:0000259" key="16">
    <source>
        <dbReference type="PROSITE" id="PS50885"/>
    </source>
</evidence>